<comment type="caution">
    <text evidence="4">The sequence shown here is derived from an EMBL/GenBank/DDBJ whole genome shotgun (WGS) entry which is preliminary data.</text>
</comment>
<reference evidence="4" key="1">
    <citation type="submission" date="2021-01" db="EMBL/GenBank/DDBJ databases">
        <title>YIM 132084 draft genome.</title>
        <authorList>
            <person name="An D."/>
        </authorList>
    </citation>
    <scope>NUCLEOTIDE SEQUENCE</scope>
    <source>
        <strain evidence="4">YIM 132084</strain>
    </source>
</reference>
<gene>
    <name evidence="4" type="ORF">JL106_18070</name>
</gene>
<dbReference type="GO" id="GO:0003700">
    <property type="term" value="F:DNA-binding transcription factor activity"/>
    <property type="evidence" value="ECO:0007669"/>
    <property type="project" value="InterPro"/>
</dbReference>
<dbReference type="SMART" id="SM00422">
    <property type="entry name" value="HTH_MERR"/>
    <property type="match status" value="1"/>
</dbReference>
<dbReference type="GO" id="GO:0003677">
    <property type="term" value="F:DNA binding"/>
    <property type="evidence" value="ECO:0007669"/>
    <property type="project" value="UniProtKB-KW"/>
</dbReference>
<feature type="domain" description="HTH merR-type" evidence="3">
    <location>
        <begin position="28"/>
        <end position="86"/>
    </location>
</feature>
<proteinExistence type="predicted"/>
<dbReference type="Proteomes" id="UP000663792">
    <property type="component" value="Unassembled WGS sequence"/>
</dbReference>
<dbReference type="InterPro" id="IPR000551">
    <property type="entry name" value="MerR-type_HTH_dom"/>
</dbReference>
<evidence type="ECO:0000313" key="5">
    <source>
        <dbReference type="Proteomes" id="UP000663792"/>
    </source>
</evidence>
<dbReference type="SUPFAM" id="SSF46955">
    <property type="entry name" value="Putative DNA-binding domain"/>
    <property type="match status" value="1"/>
</dbReference>
<dbReference type="AlphaFoldDB" id="A0A939C3K9"/>
<dbReference type="PROSITE" id="PS50937">
    <property type="entry name" value="HTH_MERR_2"/>
    <property type="match status" value="1"/>
</dbReference>
<sequence>MTAAGVADEPTWSSIGVVMARLKPDFPDVTISKIRFLESEGLITPRRTPSGYRQFSDSDVDRLKFVLAAQRDHYLPLKVIKEQLDAIDRGQEPAGPPVRMSRTSSVAAAPADDAAPAAPASGVRMTRAELLAGTGLTATQLVELEHYGLLAPAPGDWFEAEAVQIAAVVAELLAAGLEARHLRSLRTAAEREASLVAQLVAAQARQQRDPDARERAGAAAAGLAATTSRLHGHLVRASLRRELGR</sequence>
<evidence type="ECO:0000259" key="3">
    <source>
        <dbReference type="PROSITE" id="PS50937"/>
    </source>
</evidence>
<dbReference type="InterPro" id="IPR009061">
    <property type="entry name" value="DNA-bd_dom_put_sf"/>
</dbReference>
<evidence type="ECO:0000256" key="1">
    <source>
        <dbReference type="ARBA" id="ARBA00023125"/>
    </source>
</evidence>
<organism evidence="4 5">
    <name type="scientific">Nakamurella leprariae</name>
    <dbReference type="NCBI Taxonomy" id="2803911"/>
    <lineage>
        <taxon>Bacteria</taxon>
        <taxon>Bacillati</taxon>
        <taxon>Actinomycetota</taxon>
        <taxon>Actinomycetes</taxon>
        <taxon>Nakamurellales</taxon>
        <taxon>Nakamurellaceae</taxon>
        <taxon>Nakamurella</taxon>
    </lineage>
</organism>
<dbReference type="PANTHER" id="PTHR30204">
    <property type="entry name" value="REDOX-CYCLING DRUG-SENSING TRANSCRIPTIONAL ACTIVATOR SOXR"/>
    <property type="match status" value="1"/>
</dbReference>
<accession>A0A939C3K9</accession>
<name>A0A939C3K9_9ACTN</name>
<dbReference type="CDD" id="cd00592">
    <property type="entry name" value="HTH_MerR-like"/>
    <property type="match status" value="1"/>
</dbReference>
<protein>
    <submittedName>
        <fullName evidence="4">MerR family transcriptional regulator</fullName>
    </submittedName>
</protein>
<dbReference type="InterPro" id="IPR047057">
    <property type="entry name" value="MerR_fam"/>
</dbReference>
<feature type="region of interest" description="Disordered" evidence="2">
    <location>
        <begin position="90"/>
        <end position="120"/>
    </location>
</feature>
<dbReference type="RefSeq" id="WP_205262159.1">
    <property type="nucleotide sequence ID" value="NZ_JAERWK010000025.1"/>
</dbReference>
<evidence type="ECO:0000313" key="4">
    <source>
        <dbReference type="EMBL" id="MBM9469197.1"/>
    </source>
</evidence>
<keyword evidence="1" id="KW-0238">DNA-binding</keyword>
<dbReference type="Pfam" id="PF13411">
    <property type="entry name" value="MerR_1"/>
    <property type="match status" value="1"/>
</dbReference>
<dbReference type="EMBL" id="JAERWK010000025">
    <property type="protein sequence ID" value="MBM9469197.1"/>
    <property type="molecule type" value="Genomic_DNA"/>
</dbReference>
<dbReference type="PANTHER" id="PTHR30204:SF89">
    <property type="entry name" value="HTH MERR-TYPE DOMAIN-CONTAINING PROTEIN"/>
    <property type="match status" value="1"/>
</dbReference>
<keyword evidence="5" id="KW-1185">Reference proteome</keyword>
<feature type="compositionally biased region" description="Low complexity" evidence="2">
    <location>
        <begin position="107"/>
        <end position="120"/>
    </location>
</feature>
<evidence type="ECO:0000256" key="2">
    <source>
        <dbReference type="SAM" id="MobiDB-lite"/>
    </source>
</evidence>
<dbReference type="Gene3D" id="1.10.1660.10">
    <property type="match status" value="1"/>
</dbReference>